<dbReference type="EMBL" id="AEEG01000002">
    <property type="protein sequence ID" value="EFL95950.1"/>
    <property type="molecule type" value="Genomic_DNA"/>
</dbReference>
<gene>
    <name evidence="2" type="ORF">HMPREF0623_0001</name>
</gene>
<feature type="transmembrane region" description="Helical" evidence="1">
    <location>
        <begin position="197"/>
        <end position="216"/>
    </location>
</feature>
<feature type="transmembrane region" description="Helical" evidence="1">
    <location>
        <begin position="66"/>
        <end position="83"/>
    </location>
</feature>
<keyword evidence="1" id="KW-0472">Membrane</keyword>
<keyword evidence="1" id="KW-1133">Transmembrane helix</keyword>
<feature type="transmembrane region" description="Helical" evidence="1">
    <location>
        <begin position="142"/>
        <end position="162"/>
    </location>
</feature>
<feature type="transmembrane region" description="Helical" evidence="1">
    <location>
        <begin position="36"/>
        <end position="54"/>
    </location>
</feature>
<feature type="transmembrane region" description="Helical" evidence="1">
    <location>
        <begin position="174"/>
        <end position="191"/>
    </location>
</feature>
<keyword evidence="1" id="KW-0812">Transmembrane</keyword>
<comment type="caution">
    <text evidence="2">The sequence shown here is derived from an EMBL/GenBank/DDBJ whole genome shotgun (WGS) entry which is preliminary data.</text>
</comment>
<name>E0NE67_PEDAC</name>
<feature type="transmembrane region" description="Helical" evidence="1">
    <location>
        <begin position="243"/>
        <end position="261"/>
    </location>
</feature>
<feature type="transmembrane region" description="Helical" evidence="1">
    <location>
        <begin position="95"/>
        <end position="112"/>
    </location>
</feature>
<proteinExistence type="predicted"/>
<evidence type="ECO:0000256" key="1">
    <source>
        <dbReference type="SAM" id="Phobius"/>
    </source>
</evidence>
<dbReference type="AlphaFoldDB" id="E0NE67"/>
<sequence length="262" mass="30093">MTLHLVLDTIEHREDKEFFMDKIKIPKINYHVDRKSYLPAILAVILTSTVWYFSSHFSSEPFKHNLTVQIIFFLASFMANFITFDQLTNKTNLRLIAPLAVIPVAFFIILLVSKERYVSLLGLLTLVPFISVFLPFQGKNGVGLISFAFSISVLSPIAFFYIRNAFVSSMFLKTCLLLCLVFLMILFSVFVAHPEQFIYLEIGLLVVITIFSFVLFKQWSAVLYPMIGILGWYLPRVKLPRNFILLVLIILICVTFLFTAGH</sequence>
<keyword evidence="3" id="KW-1185">Reference proteome</keyword>
<evidence type="ECO:0000313" key="3">
    <source>
        <dbReference type="Proteomes" id="UP000004470"/>
    </source>
</evidence>
<protein>
    <submittedName>
        <fullName evidence="2">Uncharacterized protein</fullName>
    </submittedName>
</protein>
<accession>E0NE67</accession>
<dbReference type="HOGENOM" id="CLU_1141738_0_0_9"/>
<evidence type="ECO:0000313" key="2">
    <source>
        <dbReference type="EMBL" id="EFL95950.1"/>
    </source>
</evidence>
<feature type="transmembrane region" description="Helical" evidence="1">
    <location>
        <begin position="117"/>
        <end position="136"/>
    </location>
</feature>
<dbReference type="Proteomes" id="UP000004470">
    <property type="component" value="Unassembled WGS sequence"/>
</dbReference>
<organism evidence="2 3">
    <name type="scientific">Pediococcus acidilactici DSM 20284</name>
    <dbReference type="NCBI Taxonomy" id="862514"/>
    <lineage>
        <taxon>Bacteria</taxon>
        <taxon>Bacillati</taxon>
        <taxon>Bacillota</taxon>
        <taxon>Bacilli</taxon>
        <taxon>Lactobacillales</taxon>
        <taxon>Lactobacillaceae</taxon>
        <taxon>Pediococcus</taxon>
        <taxon>Pediococcus acidilactici group</taxon>
    </lineage>
</organism>
<reference evidence="2" key="1">
    <citation type="submission" date="2010-07" db="EMBL/GenBank/DDBJ databases">
        <authorList>
            <person name="Muzny D."/>
            <person name="Qin X."/>
            <person name="Deng J."/>
            <person name="Jiang H."/>
            <person name="Liu Y."/>
            <person name="Qu J."/>
            <person name="Song X.-Z."/>
            <person name="Zhang L."/>
            <person name="Thornton R."/>
            <person name="Coyle M."/>
            <person name="Francisco L."/>
            <person name="Jackson L."/>
            <person name="Javaid M."/>
            <person name="Korchina V."/>
            <person name="Kovar C."/>
            <person name="Mata R."/>
            <person name="Mathew T."/>
            <person name="Ngo R."/>
            <person name="Nguyen L."/>
            <person name="Nguyen N."/>
            <person name="Okwuonu G."/>
            <person name="Ongeri F."/>
            <person name="Pham C."/>
            <person name="Simmons D."/>
            <person name="Wilczek-Boney K."/>
            <person name="Hale W."/>
            <person name="Jakkamsetti A."/>
            <person name="Pham P."/>
            <person name="Ruth R."/>
            <person name="San Lucas F."/>
            <person name="Warren J."/>
            <person name="Zhang J."/>
            <person name="Zhao Z."/>
            <person name="Zhou C."/>
            <person name="Zhu D."/>
            <person name="Lee S."/>
            <person name="Bess C."/>
            <person name="Blankenburg K."/>
            <person name="Forbes L."/>
            <person name="Fu Q."/>
            <person name="Gubbala S."/>
            <person name="Hirani K."/>
            <person name="Jayaseelan J.C."/>
            <person name="Lara F."/>
            <person name="Munidasa M."/>
            <person name="Palculict T."/>
            <person name="Patil S."/>
            <person name="Pu L.-L."/>
            <person name="Saada N."/>
            <person name="Tang L."/>
            <person name="Weissenberger G."/>
            <person name="Zhu Y."/>
            <person name="Hemphill L."/>
            <person name="Shang Y."/>
            <person name="Youmans B."/>
            <person name="Ayvaz T."/>
            <person name="Ross M."/>
            <person name="Santibanez J."/>
            <person name="Aqrawi P."/>
            <person name="Gross S."/>
            <person name="Joshi V."/>
            <person name="Fowler G."/>
            <person name="Nazareth L."/>
            <person name="Reid J."/>
            <person name="Worley K."/>
            <person name="Petrosino J."/>
            <person name="Highlander S."/>
            <person name="Gibbs R."/>
        </authorList>
    </citation>
    <scope>NUCLEOTIDE SEQUENCE [LARGE SCALE GENOMIC DNA]</scope>
    <source>
        <strain evidence="2">DSM 20284</strain>
    </source>
</reference>